<feature type="compositionally biased region" description="Polar residues" evidence="1">
    <location>
        <begin position="474"/>
        <end position="485"/>
    </location>
</feature>
<feature type="compositionally biased region" description="Polar residues" evidence="1">
    <location>
        <begin position="343"/>
        <end position="369"/>
    </location>
</feature>
<keyword evidence="4" id="KW-1185">Reference proteome</keyword>
<feature type="region of interest" description="Disordered" evidence="1">
    <location>
        <begin position="736"/>
        <end position="775"/>
    </location>
</feature>
<feature type="compositionally biased region" description="Basic and acidic residues" evidence="1">
    <location>
        <begin position="1081"/>
        <end position="1094"/>
    </location>
</feature>
<feature type="compositionally biased region" description="Polar residues" evidence="1">
    <location>
        <begin position="258"/>
        <end position="297"/>
    </location>
</feature>
<dbReference type="EMBL" id="JAVHNS010000002">
    <property type="protein sequence ID" value="KAK6362247.1"/>
    <property type="molecule type" value="Genomic_DNA"/>
</dbReference>
<name>A0AAV9VL82_9PEZI</name>
<feature type="compositionally biased region" description="Polar residues" evidence="1">
    <location>
        <begin position="613"/>
        <end position="626"/>
    </location>
</feature>
<feature type="region of interest" description="Disordered" evidence="1">
    <location>
        <begin position="195"/>
        <end position="305"/>
    </location>
</feature>
<feature type="region of interest" description="Disordered" evidence="1">
    <location>
        <begin position="415"/>
        <end position="541"/>
    </location>
</feature>
<feature type="compositionally biased region" description="Low complexity" evidence="1">
    <location>
        <begin position="418"/>
        <end position="442"/>
    </location>
</feature>
<feature type="domain" description="C2H2-type" evidence="2">
    <location>
        <begin position="1230"/>
        <end position="1253"/>
    </location>
</feature>
<protein>
    <recommendedName>
        <fullName evidence="2">C2H2-type domain-containing protein</fullName>
    </recommendedName>
</protein>
<feature type="compositionally biased region" description="Polar residues" evidence="1">
    <location>
        <begin position="877"/>
        <end position="896"/>
    </location>
</feature>
<feature type="compositionally biased region" description="Polar residues" evidence="1">
    <location>
        <begin position="134"/>
        <end position="152"/>
    </location>
</feature>
<evidence type="ECO:0000259" key="2">
    <source>
        <dbReference type="PROSITE" id="PS00028"/>
    </source>
</evidence>
<dbReference type="InterPro" id="IPR013087">
    <property type="entry name" value="Znf_C2H2_type"/>
</dbReference>
<feature type="compositionally biased region" description="Low complexity" evidence="1">
    <location>
        <begin position="737"/>
        <end position="760"/>
    </location>
</feature>
<feature type="region of interest" description="Disordered" evidence="1">
    <location>
        <begin position="1066"/>
        <end position="1165"/>
    </location>
</feature>
<feature type="region of interest" description="Disordered" evidence="1">
    <location>
        <begin position="343"/>
        <end position="374"/>
    </location>
</feature>
<organism evidence="3 4">
    <name type="scientific">Orbilia blumenaviensis</name>
    <dbReference type="NCBI Taxonomy" id="1796055"/>
    <lineage>
        <taxon>Eukaryota</taxon>
        <taxon>Fungi</taxon>
        <taxon>Dikarya</taxon>
        <taxon>Ascomycota</taxon>
        <taxon>Pezizomycotina</taxon>
        <taxon>Orbiliomycetes</taxon>
        <taxon>Orbiliales</taxon>
        <taxon>Orbiliaceae</taxon>
        <taxon>Orbilia</taxon>
    </lineage>
</organism>
<feature type="region of interest" description="Disordered" evidence="1">
    <location>
        <begin position="134"/>
        <end position="181"/>
    </location>
</feature>
<dbReference type="PROSITE" id="PS00028">
    <property type="entry name" value="ZINC_FINGER_C2H2_1"/>
    <property type="match status" value="1"/>
</dbReference>
<feature type="region of interest" description="Disordered" evidence="1">
    <location>
        <begin position="1179"/>
        <end position="1220"/>
    </location>
</feature>
<comment type="caution">
    <text evidence="3">The sequence shown here is derived from an EMBL/GenBank/DDBJ whole genome shotgun (WGS) entry which is preliminary data.</text>
</comment>
<evidence type="ECO:0000313" key="3">
    <source>
        <dbReference type="EMBL" id="KAK6362247.1"/>
    </source>
</evidence>
<proteinExistence type="predicted"/>
<accession>A0AAV9VL82</accession>
<feature type="region of interest" description="Disordered" evidence="1">
    <location>
        <begin position="94"/>
        <end position="116"/>
    </location>
</feature>
<evidence type="ECO:0000256" key="1">
    <source>
        <dbReference type="SAM" id="MobiDB-lite"/>
    </source>
</evidence>
<feature type="region of interest" description="Disordered" evidence="1">
    <location>
        <begin position="595"/>
        <end position="662"/>
    </location>
</feature>
<feature type="compositionally biased region" description="Low complexity" evidence="1">
    <location>
        <begin position="198"/>
        <end position="257"/>
    </location>
</feature>
<feature type="compositionally biased region" description="Polar residues" evidence="1">
    <location>
        <begin position="762"/>
        <end position="775"/>
    </location>
</feature>
<feature type="compositionally biased region" description="Polar residues" evidence="1">
    <location>
        <begin position="105"/>
        <end position="116"/>
    </location>
</feature>
<feature type="region of interest" description="Disordered" evidence="1">
    <location>
        <begin position="813"/>
        <end position="905"/>
    </location>
</feature>
<feature type="compositionally biased region" description="Basic residues" evidence="1">
    <location>
        <begin position="486"/>
        <end position="495"/>
    </location>
</feature>
<feature type="compositionally biased region" description="Polar residues" evidence="1">
    <location>
        <begin position="1150"/>
        <end position="1165"/>
    </location>
</feature>
<feature type="compositionally biased region" description="Polar residues" evidence="1">
    <location>
        <begin position="162"/>
        <end position="181"/>
    </location>
</feature>
<dbReference type="Proteomes" id="UP001373714">
    <property type="component" value="Unassembled WGS sequence"/>
</dbReference>
<feature type="compositionally biased region" description="Low complexity" evidence="1">
    <location>
        <begin position="627"/>
        <end position="642"/>
    </location>
</feature>
<feature type="compositionally biased region" description="Low complexity" evidence="1">
    <location>
        <begin position="1"/>
        <end position="51"/>
    </location>
</feature>
<feature type="region of interest" description="Disordered" evidence="1">
    <location>
        <begin position="1"/>
        <end position="66"/>
    </location>
</feature>
<feature type="compositionally biased region" description="Polar residues" evidence="1">
    <location>
        <begin position="508"/>
        <end position="517"/>
    </location>
</feature>
<reference evidence="3 4" key="1">
    <citation type="submission" date="2019-10" db="EMBL/GenBank/DDBJ databases">
        <authorList>
            <person name="Palmer J.M."/>
        </authorList>
    </citation>
    <scope>NUCLEOTIDE SEQUENCE [LARGE SCALE GENOMIC DNA]</scope>
    <source>
        <strain evidence="3 4">TWF730</strain>
    </source>
</reference>
<feature type="compositionally biased region" description="Gly residues" evidence="1">
    <location>
        <begin position="1138"/>
        <end position="1149"/>
    </location>
</feature>
<feature type="region of interest" description="Disordered" evidence="1">
    <location>
        <begin position="970"/>
        <end position="991"/>
    </location>
</feature>
<feature type="compositionally biased region" description="Polar residues" evidence="1">
    <location>
        <begin position="643"/>
        <end position="662"/>
    </location>
</feature>
<gene>
    <name evidence="3" type="ORF">TWF730_005944</name>
</gene>
<sequence>MAGNYYNYNYGNSSYPQNQQQSFQDQYPSTAPTAATAAPPASQTYYPSSQSRSTSAVRQSAAAIDSRSNTTQFNGLHFPAPAPAQQTIATVSHDVGRSAGPTGNAIAQASGGSRSNAANMGNATAYGSGGLYQASNKSSASMTRQRTDATTGRSHDRAEHALSTSAGWSSGAVTSSNGQTTSVIAPTDYGYSYAKPNTTTASQQQQQNHYTQRTSTTPSNTTKTTSLSSGYDQPSSSYSSTAARSSSAASKQSSQRQPNQSYRQPAQSSSKASYTYETPPAKTTTSHTSSAYHQTTGYGKAYHDDTDQSQSYLHRVYTLPQPTPTRNATDNSTSYFETTHTAETYTPSSHPTKPSMTAQATSYDRSTQDLGRGSSTTTLAAATTPAPSYSYSGSATISAQPNQQQYYQDYAAPNVAQPRSTSSSNAAAPASSTAQVTSATAPAPAPTPIPTFVPVSGSTKTPTPATKKPRKPRQSVSQKSPTTKTPKSRAPRKSKASAASLATAEAVISQQPTSLPTQHMFYPTDSTSDKPTTDTTTPQGKKVLKVDAPPEQSIFPDLPAGSDMQVMEQHMREMVEKMREYQSRDPTAFQQVWDNVKRGNPSTGGLGKGGASLSMTGSKSTASVDSPRQTTATPAKPTTARQSTPAESGEQTPTLGNAASQAQRTIWPTNQKVALSQTVFTFLTNLGQSCSEPYAMRLLDSGLTFAELCQTLEKNGYEFNRNDLAVELLKKSETIDSSKAPAASTTAPAISAAQSSSDAPTRTATPQSMKSFNPRNIKDSITNLVPQDHNHDHSQNFVAPSMIYREVSYPAHLGQPESNVRSDETSAPPVPAPAPASDPRAIPEKPAKGTGKKRVSMANISQQTPTQAPRPPQTPQVKTPASQSQAPVAPQPNFSPTLRDETMADASPLTITITKPISRYEDLIQASSPNRPFTQSRAKEDSSVLEKLQSKLEAQMSRLKKLEEPVELPPKSVSIPAQPAPIPPRLPASSRKVTLPRAPAIDKKNALRCNSYDSRIIVHAVLQSTGRHPQYEGLNSRLAILKRLHPDAFDNTTDLGAIPWDLYDPPPAPLPGEVRKPKKSVAPEEETRGRKREPVPFTPGVPRIEPDLTITAITPDGKVRGKRGRPRGSRGVPRAVRGGRGGSVAGGISGSLNTDTNSAGDTSTAANAHKYGNVVRVNINSLSNGGSGSNGGDGNRKRKYGDSPDPMYPGDGNGSARGNGSSRIFPMFGCQWEKCNQELQNLETLRRHLIKKHKVENTQGVLPCCWGSCGTLIPIGVLDPETGKQIFEQRRRRLNFGTGTAWDSHVMGEHLKAVRGELGDGMSVSAARSLSRDSSVHSVEGRLRSMSRDRTGRSLTPVITQAPYGYKFTPPPGFSGGTQFKLAHEFPEEIDFENDADEQKYFDDELARIGRVGAGTESFDILDLPGLEFDTGEGWSTKIRKPTTDLTMVAPVPVRDLTDNNNNANGEKGKGRADG</sequence>
<evidence type="ECO:0000313" key="4">
    <source>
        <dbReference type="Proteomes" id="UP001373714"/>
    </source>
</evidence>
<feature type="region of interest" description="Disordered" evidence="1">
    <location>
        <begin position="1453"/>
        <end position="1475"/>
    </location>
</feature>